<reference evidence="2" key="2">
    <citation type="submission" date="2020-09" db="EMBL/GenBank/DDBJ databases">
        <authorList>
            <person name="Sun Q."/>
            <person name="Zhou Y."/>
        </authorList>
    </citation>
    <scope>NUCLEOTIDE SEQUENCE</scope>
    <source>
        <strain evidence="2">CGMCC 1.12214</strain>
    </source>
</reference>
<organism evidence="2 3">
    <name type="scientific">Alsobacter metallidurans</name>
    <dbReference type="NCBI Taxonomy" id="340221"/>
    <lineage>
        <taxon>Bacteria</taxon>
        <taxon>Pseudomonadati</taxon>
        <taxon>Pseudomonadota</taxon>
        <taxon>Alphaproteobacteria</taxon>
        <taxon>Hyphomicrobiales</taxon>
        <taxon>Alsobacteraceae</taxon>
        <taxon>Alsobacter</taxon>
    </lineage>
</organism>
<evidence type="ECO:0000313" key="3">
    <source>
        <dbReference type="Proteomes" id="UP000603912"/>
    </source>
</evidence>
<feature type="region of interest" description="Disordered" evidence="1">
    <location>
        <begin position="81"/>
        <end position="112"/>
    </location>
</feature>
<protein>
    <submittedName>
        <fullName evidence="2">Uncharacterized protein</fullName>
    </submittedName>
</protein>
<feature type="compositionally biased region" description="Polar residues" evidence="1">
    <location>
        <begin position="83"/>
        <end position="101"/>
    </location>
</feature>
<comment type="caution">
    <text evidence="2">The sequence shown here is derived from an EMBL/GenBank/DDBJ whole genome shotgun (WGS) entry which is preliminary data.</text>
</comment>
<reference evidence="2" key="1">
    <citation type="journal article" date="2014" name="Int. J. Syst. Evol. Microbiol.">
        <title>Complete genome sequence of Corynebacterium casei LMG S-19264T (=DSM 44701T), isolated from a smear-ripened cheese.</title>
        <authorList>
            <consortium name="US DOE Joint Genome Institute (JGI-PGF)"/>
            <person name="Walter F."/>
            <person name="Albersmeier A."/>
            <person name="Kalinowski J."/>
            <person name="Ruckert C."/>
        </authorList>
    </citation>
    <scope>NUCLEOTIDE SEQUENCE</scope>
    <source>
        <strain evidence="2">CGMCC 1.12214</strain>
    </source>
</reference>
<dbReference type="Proteomes" id="UP000603912">
    <property type="component" value="Unassembled WGS sequence"/>
</dbReference>
<feature type="compositionally biased region" description="Basic and acidic residues" evidence="1">
    <location>
        <begin position="9"/>
        <end position="32"/>
    </location>
</feature>
<sequence length="112" mass="12315">MLLGAALLRPDDQEIHDHENQQKRNELDDHVHAARRSSGGLGECWRDHGENLRMGKGPHVPRLRGEPEKVRRTIATGLEKATTPGSRSNAGIAQRSVTAQSDFAKHVAPSEP</sequence>
<evidence type="ECO:0000256" key="1">
    <source>
        <dbReference type="SAM" id="MobiDB-lite"/>
    </source>
</evidence>
<keyword evidence="3" id="KW-1185">Reference proteome</keyword>
<accession>A0A917I753</accession>
<gene>
    <name evidence="2" type="ORF">GCM10007036_25900</name>
</gene>
<evidence type="ECO:0000313" key="2">
    <source>
        <dbReference type="EMBL" id="GGH21547.1"/>
    </source>
</evidence>
<proteinExistence type="predicted"/>
<name>A0A917I753_9HYPH</name>
<feature type="region of interest" description="Disordered" evidence="1">
    <location>
        <begin position="1"/>
        <end position="64"/>
    </location>
</feature>
<feature type="compositionally biased region" description="Basic and acidic residues" evidence="1">
    <location>
        <begin position="44"/>
        <end position="53"/>
    </location>
</feature>
<dbReference type="EMBL" id="BMES01000002">
    <property type="protein sequence ID" value="GGH21547.1"/>
    <property type="molecule type" value="Genomic_DNA"/>
</dbReference>
<dbReference type="AlphaFoldDB" id="A0A917I753"/>